<name>A0AAN9Y321_9HEMI</name>
<dbReference type="PANTHER" id="PTHR12463">
    <property type="entry name" value="OXYGENASE-RELATED"/>
    <property type="match status" value="1"/>
</dbReference>
<dbReference type="AlphaFoldDB" id="A0AAN9Y321"/>
<dbReference type="Proteomes" id="UP001367676">
    <property type="component" value="Unassembled WGS sequence"/>
</dbReference>
<proteinExistence type="predicted"/>
<dbReference type="GO" id="GO:0070988">
    <property type="term" value="P:demethylation"/>
    <property type="evidence" value="ECO:0007669"/>
    <property type="project" value="InterPro"/>
</dbReference>
<dbReference type="GO" id="GO:0032451">
    <property type="term" value="F:demethylase activity"/>
    <property type="evidence" value="ECO:0007669"/>
    <property type="project" value="TreeGrafter"/>
</dbReference>
<dbReference type="Gene3D" id="2.60.120.590">
    <property type="entry name" value="Alpha-ketoglutarate-dependent dioxygenase AlkB-like"/>
    <property type="match status" value="1"/>
</dbReference>
<dbReference type="PANTHER" id="PTHR12463:SF0">
    <property type="entry name" value="ALPHA-KETOGLUTARATE-DEPENDENT DIOXYGENASE ALKB HOMOLOG 4"/>
    <property type="match status" value="1"/>
</dbReference>
<evidence type="ECO:0000313" key="2">
    <source>
        <dbReference type="EMBL" id="KAK7586176.1"/>
    </source>
</evidence>
<organism evidence="2 3">
    <name type="scientific">Parthenolecanium corni</name>
    <dbReference type="NCBI Taxonomy" id="536013"/>
    <lineage>
        <taxon>Eukaryota</taxon>
        <taxon>Metazoa</taxon>
        <taxon>Ecdysozoa</taxon>
        <taxon>Arthropoda</taxon>
        <taxon>Hexapoda</taxon>
        <taxon>Insecta</taxon>
        <taxon>Pterygota</taxon>
        <taxon>Neoptera</taxon>
        <taxon>Paraneoptera</taxon>
        <taxon>Hemiptera</taxon>
        <taxon>Sternorrhyncha</taxon>
        <taxon>Coccoidea</taxon>
        <taxon>Coccidae</taxon>
        <taxon>Parthenolecanium</taxon>
    </lineage>
</organism>
<dbReference type="SUPFAM" id="SSF51197">
    <property type="entry name" value="Clavaminate synthase-like"/>
    <property type="match status" value="1"/>
</dbReference>
<reference evidence="2 3" key="1">
    <citation type="submission" date="2024-03" db="EMBL/GenBank/DDBJ databases">
        <title>Adaptation during the transition from Ophiocordyceps entomopathogen to insect associate is accompanied by gene loss and intensified selection.</title>
        <authorList>
            <person name="Ward C.M."/>
            <person name="Onetto C.A."/>
            <person name="Borneman A.R."/>
        </authorList>
    </citation>
    <scope>NUCLEOTIDE SEQUENCE [LARGE SCALE GENOMIC DNA]</scope>
    <source>
        <strain evidence="2">AWRI1</strain>
        <tissue evidence="2">Single Adult Female</tissue>
    </source>
</reference>
<keyword evidence="3" id="KW-1185">Reference proteome</keyword>
<dbReference type="GO" id="GO:0016491">
    <property type="term" value="F:oxidoreductase activity"/>
    <property type="evidence" value="ECO:0007669"/>
    <property type="project" value="TreeGrafter"/>
</dbReference>
<protein>
    <submittedName>
        <fullName evidence="2">Uncharacterized protein</fullName>
    </submittedName>
</protein>
<evidence type="ECO:0000256" key="1">
    <source>
        <dbReference type="ARBA" id="ARBA00001954"/>
    </source>
</evidence>
<evidence type="ECO:0000313" key="3">
    <source>
        <dbReference type="Proteomes" id="UP001367676"/>
    </source>
</evidence>
<dbReference type="InterPro" id="IPR037151">
    <property type="entry name" value="AlkB-like_sf"/>
</dbReference>
<accession>A0AAN9Y321</accession>
<sequence>MDRSKFCGCKGVRTCLLCEEKYGLKENQNSITDLVKSVEPFTYCIYCNKVYPGWNEYEYLNHPHHSSDGSYRVTGVYVLPDFISDDEERQLIHDLDSLPWDISQSGRRKQNFGPACNFKKRKVKAGTFRGFPITTKYVQDKFADIPLLEKYKTIEQCSLEYDPSRGASIDPHIDDCWVWGERIVTVNLLADSVLTLTKYKGSRDRYNLNLAPDSFSEIEDIAVRIPMPRKSLVVLYGEARYKWEHCVLRDDIKSRRVCLAYREFTHPYLPDGEHEKEGELILKIAENFWS</sequence>
<comment type="caution">
    <text evidence="2">The sequence shown here is derived from an EMBL/GenBank/DDBJ whole genome shotgun (WGS) entry which is preliminary data.</text>
</comment>
<gene>
    <name evidence="2" type="ORF">V9T40_004052</name>
</gene>
<comment type="cofactor">
    <cofactor evidence="1">
        <name>Fe(2+)</name>
        <dbReference type="ChEBI" id="CHEBI:29033"/>
    </cofactor>
</comment>
<dbReference type="EMBL" id="JBBCAQ010000027">
    <property type="protein sequence ID" value="KAK7586176.1"/>
    <property type="molecule type" value="Genomic_DNA"/>
</dbReference>
<dbReference type="InterPro" id="IPR032857">
    <property type="entry name" value="ALKBH4"/>
</dbReference>